<dbReference type="EMBL" id="FMCX01000006">
    <property type="protein sequence ID" value="SCF35597.1"/>
    <property type="molecule type" value="Genomic_DNA"/>
</dbReference>
<proteinExistence type="predicted"/>
<feature type="region of interest" description="Disordered" evidence="1">
    <location>
        <begin position="80"/>
        <end position="104"/>
    </location>
</feature>
<reference evidence="3" key="1">
    <citation type="submission" date="2016-06" db="EMBL/GenBank/DDBJ databases">
        <authorList>
            <person name="Varghese N."/>
            <person name="Submissions Spin"/>
        </authorList>
    </citation>
    <scope>NUCLEOTIDE SEQUENCE [LARGE SCALE GENOMIC DNA]</scope>
    <source>
        <strain evidence="3">DSM 44830</strain>
    </source>
</reference>
<organism evidence="2 3">
    <name type="scientific">Micromonospora mirobrigensis</name>
    <dbReference type="NCBI Taxonomy" id="262898"/>
    <lineage>
        <taxon>Bacteria</taxon>
        <taxon>Bacillati</taxon>
        <taxon>Actinomycetota</taxon>
        <taxon>Actinomycetes</taxon>
        <taxon>Micromonosporales</taxon>
        <taxon>Micromonosporaceae</taxon>
        <taxon>Micromonospora</taxon>
    </lineage>
</organism>
<protein>
    <submittedName>
        <fullName evidence="2">Uncharacterized protein</fullName>
    </submittedName>
</protein>
<feature type="compositionally biased region" description="Low complexity" evidence="1">
    <location>
        <begin position="13"/>
        <end position="64"/>
    </location>
</feature>
<dbReference type="RefSeq" id="WP_091610995.1">
    <property type="nucleotide sequence ID" value="NZ_FMCX01000006.1"/>
</dbReference>
<evidence type="ECO:0000313" key="3">
    <source>
        <dbReference type="Proteomes" id="UP000199504"/>
    </source>
</evidence>
<name>A0A1C4ZRC1_9ACTN</name>
<dbReference type="AlphaFoldDB" id="A0A1C4ZRC1"/>
<accession>A0A1C4ZRC1</accession>
<dbReference type="Proteomes" id="UP000199504">
    <property type="component" value="Unassembled WGS sequence"/>
</dbReference>
<keyword evidence="3" id="KW-1185">Reference proteome</keyword>
<gene>
    <name evidence="2" type="ORF">GA0070564_106229</name>
</gene>
<sequence length="182" mass="17852">MAMILSGCSANEPAGPAAQSPSAPATSSAAPTAPTTVTAAPTPTSGTGSTPTTGPASGTPTPAGDLPASAERVVLTRSGGFAGRAETVTVQPDGSWTVEGAGSRHTGRIAGADLDRLRQLLADPRLATEADAPATPTNCADAFEYRLTVGQRTTGHVDCPGEDGSAGATAAVVELLVRVTGS</sequence>
<dbReference type="OrthoDB" id="3406060at2"/>
<evidence type="ECO:0000313" key="2">
    <source>
        <dbReference type="EMBL" id="SCF35597.1"/>
    </source>
</evidence>
<feature type="region of interest" description="Disordered" evidence="1">
    <location>
        <begin position="1"/>
        <end position="67"/>
    </location>
</feature>
<evidence type="ECO:0000256" key="1">
    <source>
        <dbReference type="SAM" id="MobiDB-lite"/>
    </source>
</evidence>